<organism evidence="1 2">
    <name type="scientific">Prevotella fusca JCM 17724</name>
    <dbReference type="NCBI Taxonomy" id="1236517"/>
    <lineage>
        <taxon>Bacteria</taxon>
        <taxon>Pseudomonadati</taxon>
        <taxon>Bacteroidota</taxon>
        <taxon>Bacteroidia</taxon>
        <taxon>Bacteroidales</taxon>
        <taxon>Prevotellaceae</taxon>
        <taxon>Prevotella</taxon>
    </lineage>
</organism>
<evidence type="ECO:0000313" key="1">
    <source>
        <dbReference type="EMBL" id="AKU68930.1"/>
    </source>
</evidence>
<accession>A0A0K1NIR9</accession>
<gene>
    <name evidence="1" type="ORF">ADJ77_03645</name>
</gene>
<dbReference type="KEGG" id="pfus:ADJ77_03645"/>
<dbReference type="AlphaFoldDB" id="A0A0K1NIR9"/>
<name>A0A0K1NIR9_9BACT</name>
<evidence type="ECO:0000313" key="2">
    <source>
        <dbReference type="Proteomes" id="UP000060345"/>
    </source>
</evidence>
<dbReference type="EMBL" id="CP012074">
    <property type="protein sequence ID" value="AKU68930.1"/>
    <property type="molecule type" value="Genomic_DNA"/>
</dbReference>
<proteinExistence type="predicted"/>
<protein>
    <submittedName>
        <fullName evidence="1">Uncharacterized protein</fullName>
    </submittedName>
</protein>
<dbReference type="Proteomes" id="UP000060345">
    <property type="component" value="Chromosome 1"/>
</dbReference>
<sequence length="65" mass="7789">MLLEEPLYLIYYYITLTQQEYSFKSRKTKHPLKNNITKISPISVKTNLAYLKKKVHLLNAWTLFV</sequence>
<reference evidence="1 2" key="1">
    <citation type="submission" date="2015-07" db="EMBL/GenBank/DDBJ databases">
        <authorList>
            <person name="Noorani M."/>
        </authorList>
    </citation>
    <scope>NUCLEOTIDE SEQUENCE [LARGE SCALE GENOMIC DNA]</scope>
    <source>
        <strain evidence="1 2">W1435</strain>
    </source>
</reference>